<dbReference type="PANTHER" id="PTHR15237">
    <property type="entry name" value="DNA REPAIR PROTEIN RAD9"/>
    <property type="match status" value="1"/>
</dbReference>
<sequence>MIEQIIPKQFLDSISSSTEDFKIEIKHGKLLLCGYTRQVLKDKEYLKQPMSVTNTITLDELLNTNLTDFNLEDNTLSINFRLKDFKNFMNLIGGFANLKYDLADDHSTDGNSYFEIFFKSPGDPILFELKNYPHVLIQYTQITSDDNLESNKKPKFSLPSHSVIIPNKEETPLPEQTPSPGELITSKPFSKKIDYESVRSLIYGELPPMESEPQEQRVTYGKRSRTPSLDLSKRQKTNNQNDTDYGSDSSESSDTIQTQLLGPTQVAEKPKSIFD</sequence>
<dbReference type="GO" id="GO:0000076">
    <property type="term" value="P:DNA replication checkpoint signaling"/>
    <property type="evidence" value="ECO:0007669"/>
    <property type="project" value="TreeGrafter"/>
</dbReference>
<dbReference type="InterPro" id="IPR007268">
    <property type="entry name" value="Rad9/Ddc1"/>
</dbReference>
<dbReference type="OrthoDB" id="3992718at2759"/>
<dbReference type="Proteomes" id="UP000095085">
    <property type="component" value="Unassembled WGS sequence"/>
</dbReference>
<dbReference type="STRING" id="984485.A0A1E4RHR5"/>
<feature type="region of interest" description="Disordered" evidence="1">
    <location>
        <begin position="148"/>
        <end position="188"/>
    </location>
</feature>
<evidence type="ECO:0000313" key="2">
    <source>
        <dbReference type="EMBL" id="ODV66813.1"/>
    </source>
</evidence>
<accession>A0A1E4RHR5</accession>
<dbReference type="PANTHER" id="PTHR15237:SF0">
    <property type="entry name" value="CELL CYCLE CHECKPOINT CONTROL PROTEIN"/>
    <property type="match status" value="1"/>
</dbReference>
<dbReference type="AlphaFoldDB" id="A0A1E4RHR5"/>
<gene>
    <name evidence="2" type="ORF">HYPBUDRAFT_152872</name>
</gene>
<reference evidence="3" key="1">
    <citation type="submission" date="2016-05" db="EMBL/GenBank/DDBJ databases">
        <title>Comparative genomics of biotechnologically important yeasts.</title>
        <authorList>
            <consortium name="DOE Joint Genome Institute"/>
            <person name="Riley R."/>
            <person name="Haridas S."/>
            <person name="Wolfe K.H."/>
            <person name="Lopes M.R."/>
            <person name="Hittinger C.T."/>
            <person name="Goker M."/>
            <person name="Salamov A."/>
            <person name="Wisecaver J."/>
            <person name="Long T.M."/>
            <person name="Aerts A.L."/>
            <person name="Barry K."/>
            <person name="Choi C."/>
            <person name="Clum A."/>
            <person name="Coughlan A.Y."/>
            <person name="Deshpande S."/>
            <person name="Douglass A.P."/>
            <person name="Hanson S.J."/>
            <person name="Klenk H.-P."/>
            <person name="Labutti K."/>
            <person name="Lapidus A."/>
            <person name="Lindquist E."/>
            <person name="Lipzen A."/>
            <person name="Meier-Kolthoff J.P."/>
            <person name="Ohm R.A."/>
            <person name="Otillar R.P."/>
            <person name="Pangilinan J."/>
            <person name="Peng Y."/>
            <person name="Rokas A."/>
            <person name="Rosa C.A."/>
            <person name="Scheuner C."/>
            <person name="Sibirny A.A."/>
            <person name="Slot J.C."/>
            <person name="Stielow J.B."/>
            <person name="Sun H."/>
            <person name="Kurtzman C.P."/>
            <person name="Blackwell M."/>
            <person name="Grigoriev I.V."/>
            <person name="Jeffries T.W."/>
        </authorList>
    </citation>
    <scope>NUCLEOTIDE SEQUENCE [LARGE SCALE GENOMIC DNA]</scope>
    <source>
        <strain evidence="3">NRRL Y-1933</strain>
    </source>
</reference>
<dbReference type="EMBL" id="KV454541">
    <property type="protein sequence ID" value="ODV66813.1"/>
    <property type="molecule type" value="Genomic_DNA"/>
</dbReference>
<proteinExistence type="predicted"/>
<feature type="compositionally biased region" description="Polar residues" evidence="1">
    <location>
        <begin position="237"/>
        <end position="262"/>
    </location>
</feature>
<dbReference type="GO" id="GO:0006281">
    <property type="term" value="P:DNA repair"/>
    <property type="evidence" value="ECO:0007669"/>
    <property type="project" value="TreeGrafter"/>
</dbReference>
<feature type="region of interest" description="Disordered" evidence="1">
    <location>
        <begin position="204"/>
        <end position="275"/>
    </location>
</feature>
<protein>
    <submittedName>
        <fullName evidence="2">Uncharacterized protein</fullName>
    </submittedName>
</protein>
<organism evidence="2 3">
    <name type="scientific">Hyphopichia burtonii NRRL Y-1933</name>
    <dbReference type="NCBI Taxonomy" id="984485"/>
    <lineage>
        <taxon>Eukaryota</taxon>
        <taxon>Fungi</taxon>
        <taxon>Dikarya</taxon>
        <taxon>Ascomycota</taxon>
        <taxon>Saccharomycotina</taxon>
        <taxon>Pichiomycetes</taxon>
        <taxon>Debaryomycetaceae</taxon>
        <taxon>Hyphopichia</taxon>
    </lineage>
</organism>
<evidence type="ECO:0000313" key="3">
    <source>
        <dbReference type="Proteomes" id="UP000095085"/>
    </source>
</evidence>
<dbReference type="RefSeq" id="XP_020075880.1">
    <property type="nucleotide sequence ID" value="XM_020221236.1"/>
</dbReference>
<name>A0A1E4RHR5_9ASCO</name>
<dbReference type="GO" id="GO:0031573">
    <property type="term" value="P:mitotic intra-S DNA damage checkpoint signaling"/>
    <property type="evidence" value="ECO:0007669"/>
    <property type="project" value="TreeGrafter"/>
</dbReference>
<evidence type="ECO:0000256" key="1">
    <source>
        <dbReference type="SAM" id="MobiDB-lite"/>
    </source>
</evidence>
<keyword evidence="3" id="KW-1185">Reference proteome</keyword>
<dbReference type="GeneID" id="30995785"/>
<dbReference type="GO" id="GO:0071479">
    <property type="term" value="P:cellular response to ionizing radiation"/>
    <property type="evidence" value="ECO:0007669"/>
    <property type="project" value="TreeGrafter"/>
</dbReference>
<dbReference type="GO" id="GO:0030896">
    <property type="term" value="C:checkpoint clamp complex"/>
    <property type="evidence" value="ECO:0007669"/>
    <property type="project" value="InterPro"/>
</dbReference>